<evidence type="ECO:0000313" key="2">
    <source>
        <dbReference type="EMBL" id="KIV80920.1"/>
    </source>
</evidence>
<proteinExistence type="predicted"/>
<organism evidence="2 3">
    <name type="scientific">Exophiala sideris</name>
    <dbReference type="NCBI Taxonomy" id="1016849"/>
    <lineage>
        <taxon>Eukaryota</taxon>
        <taxon>Fungi</taxon>
        <taxon>Dikarya</taxon>
        <taxon>Ascomycota</taxon>
        <taxon>Pezizomycotina</taxon>
        <taxon>Eurotiomycetes</taxon>
        <taxon>Chaetothyriomycetidae</taxon>
        <taxon>Chaetothyriales</taxon>
        <taxon>Herpotrichiellaceae</taxon>
        <taxon>Exophiala</taxon>
    </lineage>
</organism>
<dbReference type="HOGENOM" id="CLU_531032_0_0_1"/>
<dbReference type="EMBL" id="KN846953">
    <property type="protein sequence ID" value="KIV80920.1"/>
    <property type="molecule type" value="Genomic_DNA"/>
</dbReference>
<evidence type="ECO:0000313" key="3">
    <source>
        <dbReference type="Proteomes" id="UP000053599"/>
    </source>
</evidence>
<reference evidence="2 3" key="1">
    <citation type="submission" date="2015-01" db="EMBL/GenBank/DDBJ databases">
        <title>The Genome Sequence of Exophiala sideris CBS121828.</title>
        <authorList>
            <consortium name="The Broad Institute Genomics Platform"/>
            <person name="Cuomo C."/>
            <person name="de Hoog S."/>
            <person name="Gorbushina A."/>
            <person name="Stielow B."/>
            <person name="Teixiera M."/>
            <person name="Abouelleil A."/>
            <person name="Chapman S.B."/>
            <person name="Priest M."/>
            <person name="Young S.K."/>
            <person name="Wortman J."/>
            <person name="Nusbaum C."/>
            <person name="Birren B."/>
        </authorList>
    </citation>
    <scope>NUCLEOTIDE SEQUENCE [LARGE SCALE GENOMIC DNA]</scope>
    <source>
        <strain evidence="2 3">CBS 121828</strain>
    </source>
</reference>
<feature type="compositionally biased region" description="Basic and acidic residues" evidence="1">
    <location>
        <begin position="90"/>
        <end position="105"/>
    </location>
</feature>
<feature type="region of interest" description="Disordered" evidence="1">
    <location>
        <begin position="90"/>
        <end position="110"/>
    </location>
</feature>
<sequence>MAECRQKIGYFPINSLPLEVIELIGAASDPATLVQWSSTCRFYRDLLSPHVFRYITFGPKLPPSRVVEALSRNVCVKSLTFTCEADRHSRQAKDDSEARNDEGQRPSKNSINFDMLGQVLRRLPTNLANLTLRFPHEWTAVDNMCWPKQFAFADEQPLTDCERHDLHHEMLWTTLDSMAKNNIGHKRVFQLQIHNMSPHVSGVYHQPSFRNFLRQVTSFTLALCKFFRHSAHRPLDKTWYRYLLSGWFYDQLHRVETFTLSAKPIWQSTAVLSTGVQLYSTLSPKPDHLPNLKHLSLSGLFIDPDLIAFLTSHAQNIQSVSLHNCFCHATTKDGETSRWLVDYDVSQCPPWSSLFDSLAAQKPAKLTSFTISYDSWHIEDRMPCYYEERHDTEACAGYGPHRFGSLMQPLLCKSLMAAAVLDAECRGSSRLTGIPCEKHSHQSLMFLYSDLHVERHGKGASAYFLWGTTDTCMSFIEGSDFESWSRLARVVVANGGRHVQMH</sequence>
<dbReference type="OrthoDB" id="5410873at2759"/>
<name>A0A0D1VXA0_9EURO</name>
<dbReference type="Proteomes" id="UP000053599">
    <property type="component" value="Unassembled WGS sequence"/>
</dbReference>
<evidence type="ECO:0008006" key="4">
    <source>
        <dbReference type="Google" id="ProtNLM"/>
    </source>
</evidence>
<evidence type="ECO:0000256" key="1">
    <source>
        <dbReference type="SAM" id="MobiDB-lite"/>
    </source>
</evidence>
<gene>
    <name evidence="2" type="ORF">PV11_08385</name>
</gene>
<protein>
    <recommendedName>
        <fullName evidence="4">F-box domain-containing protein</fullName>
    </recommendedName>
</protein>
<dbReference type="AlphaFoldDB" id="A0A0D1VXA0"/>
<accession>A0A0D1VXA0</accession>